<dbReference type="Gene3D" id="4.10.240.10">
    <property type="entry name" value="Zn(2)-C6 fungal-type DNA-binding domain"/>
    <property type="match status" value="1"/>
</dbReference>
<evidence type="ECO:0000313" key="5">
    <source>
        <dbReference type="Proteomes" id="UP001273166"/>
    </source>
</evidence>
<dbReference type="PROSITE" id="PS00463">
    <property type="entry name" value="ZN2_CY6_FUNGAL_1"/>
    <property type="match status" value="1"/>
</dbReference>
<feature type="domain" description="Zn(2)-C6 fungal-type" evidence="3">
    <location>
        <begin position="10"/>
        <end position="38"/>
    </location>
</feature>
<feature type="region of interest" description="Disordered" evidence="2">
    <location>
        <begin position="650"/>
        <end position="681"/>
    </location>
</feature>
<dbReference type="GeneID" id="87886737"/>
<dbReference type="Pfam" id="PF00172">
    <property type="entry name" value="Zn_clus"/>
    <property type="match status" value="1"/>
</dbReference>
<reference evidence="4" key="1">
    <citation type="journal article" date="2023" name="Mol. Phylogenet. Evol.">
        <title>Genome-scale phylogeny and comparative genomics of the fungal order Sordariales.</title>
        <authorList>
            <person name="Hensen N."/>
            <person name="Bonometti L."/>
            <person name="Westerberg I."/>
            <person name="Brannstrom I.O."/>
            <person name="Guillou S."/>
            <person name="Cros-Aarteil S."/>
            <person name="Calhoun S."/>
            <person name="Haridas S."/>
            <person name="Kuo A."/>
            <person name="Mondo S."/>
            <person name="Pangilinan J."/>
            <person name="Riley R."/>
            <person name="LaButti K."/>
            <person name="Andreopoulos B."/>
            <person name="Lipzen A."/>
            <person name="Chen C."/>
            <person name="Yan M."/>
            <person name="Daum C."/>
            <person name="Ng V."/>
            <person name="Clum A."/>
            <person name="Steindorff A."/>
            <person name="Ohm R.A."/>
            <person name="Martin F."/>
            <person name="Silar P."/>
            <person name="Natvig D.O."/>
            <person name="Lalanne C."/>
            <person name="Gautier V."/>
            <person name="Ament-Velasquez S.L."/>
            <person name="Kruys A."/>
            <person name="Hutchinson M.I."/>
            <person name="Powell A.J."/>
            <person name="Barry K."/>
            <person name="Miller A.N."/>
            <person name="Grigoriev I.V."/>
            <person name="Debuchy R."/>
            <person name="Gladieux P."/>
            <person name="Hiltunen Thoren M."/>
            <person name="Johannesson H."/>
        </authorList>
    </citation>
    <scope>NUCLEOTIDE SEQUENCE</scope>
    <source>
        <strain evidence="4">CBS 333.67</strain>
    </source>
</reference>
<reference evidence="4" key="2">
    <citation type="submission" date="2023-06" db="EMBL/GenBank/DDBJ databases">
        <authorList>
            <consortium name="Lawrence Berkeley National Laboratory"/>
            <person name="Mondo S.J."/>
            <person name="Hensen N."/>
            <person name="Bonometti L."/>
            <person name="Westerberg I."/>
            <person name="Brannstrom I.O."/>
            <person name="Guillou S."/>
            <person name="Cros-Aarteil S."/>
            <person name="Calhoun S."/>
            <person name="Haridas S."/>
            <person name="Kuo A."/>
            <person name="Pangilinan J."/>
            <person name="Riley R."/>
            <person name="Labutti K."/>
            <person name="Andreopoulos B."/>
            <person name="Lipzen A."/>
            <person name="Chen C."/>
            <person name="Yanf M."/>
            <person name="Daum C."/>
            <person name="Ng V."/>
            <person name="Clum A."/>
            <person name="Steindorff A."/>
            <person name="Ohm R."/>
            <person name="Martin F."/>
            <person name="Silar P."/>
            <person name="Natvig D."/>
            <person name="Lalanne C."/>
            <person name="Gautier V."/>
            <person name="Ament-Velasquez S.L."/>
            <person name="Kruys A."/>
            <person name="Hutchinson M.I."/>
            <person name="Powell A.J."/>
            <person name="Barry K."/>
            <person name="Miller A.N."/>
            <person name="Grigoriev I.V."/>
            <person name="Debuchy R."/>
            <person name="Gladieux P."/>
            <person name="Thoren M.H."/>
            <person name="Johannesson H."/>
        </authorList>
    </citation>
    <scope>NUCLEOTIDE SEQUENCE</scope>
    <source>
        <strain evidence="4">CBS 333.67</strain>
    </source>
</reference>
<feature type="compositionally biased region" description="Low complexity" evidence="2">
    <location>
        <begin position="117"/>
        <end position="133"/>
    </location>
</feature>
<accession>A0AAJ0GST9</accession>
<dbReference type="SUPFAM" id="SSF57701">
    <property type="entry name" value="Zn2/Cys6 DNA-binding domain"/>
    <property type="match status" value="1"/>
</dbReference>
<gene>
    <name evidence="4" type="ORF">B0T15DRAFT_511405</name>
</gene>
<dbReference type="InterPro" id="IPR036864">
    <property type="entry name" value="Zn2-C6_fun-type_DNA-bd_sf"/>
</dbReference>
<proteinExistence type="predicted"/>
<evidence type="ECO:0000259" key="3">
    <source>
        <dbReference type="PROSITE" id="PS50048"/>
    </source>
</evidence>
<organism evidence="4 5">
    <name type="scientific">Chaetomium strumarium</name>
    <dbReference type="NCBI Taxonomy" id="1170767"/>
    <lineage>
        <taxon>Eukaryota</taxon>
        <taxon>Fungi</taxon>
        <taxon>Dikarya</taxon>
        <taxon>Ascomycota</taxon>
        <taxon>Pezizomycotina</taxon>
        <taxon>Sordariomycetes</taxon>
        <taxon>Sordariomycetidae</taxon>
        <taxon>Sordariales</taxon>
        <taxon>Chaetomiaceae</taxon>
        <taxon>Chaetomium</taxon>
    </lineage>
</organism>
<dbReference type="InterPro" id="IPR053175">
    <property type="entry name" value="DHMBA_Reg_Transcription_Factor"/>
</dbReference>
<feature type="compositionally biased region" description="Low complexity" evidence="2">
    <location>
        <begin position="84"/>
        <end position="108"/>
    </location>
</feature>
<dbReference type="PANTHER" id="PTHR38791">
    <property type="entry name" value="ZN(II)2CYS6 TRANSCRIPTION FACTOR (EUROFUNG)-RELATED-RELATED"/>
    <property type="match status" value="1"/>
</dbReference>
<dbReference type="PANTHER" id="PTHR38791:SF13">
    <property type="entry name" value="ZN(2)-C6 FUNGAL-TYPE DOMAIN-CONTAINING PROTEIN"/>
    <property type="match status" value="1"/>
</dbReference>
<protein>
    <recommendedName>
        <fullName evidence="3">Zn(2)-C6 fungal-type domain-containing protein</fullName>
    </recommendedName>
</protein>
<dbReference type="Pfam" id="PF11951">
    <property type="entry name" value="Fungal_trans_2"/>
    <property type="match status" value="1"/>
</dbReference>
<feature type="region of interest" description="Disordered" evidence="2">
    <location>
        <begin position="62"/>
        <end position="148"/>
    </location>
</feature>
<dbReference type="Proteomes" id="UP001273166">
    <property type="component" value="Unassembled WGS sequence"/>
</dbReference>
<feature type="compositionally biased region" description="Basic residues" evidence="2">
    <location>
        <begin position="68"/>
        <end position="77"/>
    </location>
</feature>
<dbReference type="InterPro" id="IPR021858">
    <property type="entry name" value="Fun_TF"/>
</dbReference>
<evidence type="ECO:0000256" key="2">
    <source>
        <dbReference type="SAM" id="MobiDB-lite"/>
    </source>
</evidence>
<keyword evidence="5" id="KW-1185">Reference proteome</keyword>
<name>A0AAJ0GST9_9PEZI</name>
<dbReference type="RefSeq" id="XP_062721278.1">
    <property type="nucleotide sequence ID" value="XM_062867908.1"/>
</dbReference>
<evidence type="ECO:0000256" key="1">
    <source>
        <dbReference type="ARBA" id="ARBA00023242"/>
    </source>
</evidence>
<comment type="caution">
    <text evidence="4">The sequence shown here is derived from an EMBL/GenBank/DDBJ whole genome shotgun (WGS) entry which is preliminary data.</text>
</comment>
<dbReference type="PROSITE" id="PS50048">
    <property type="entry name" value="ZN2_CY6_FUNGAL_2"/>
    <property type="match status" value="1"/>
</dbReference>
<dbReference type="EMBL" id="JAUDZG010000004">
    <property type="protein sequence ID" value="KAK3305498.1"/>
    <property type="molecule type" value="Genomic_DNA"/>
</dbReference>
<dbReference type="AlphaFoldDB" id="A0AAJ0GST9"/>
<evidence type="ECO:0000313" key="4">
    <source>
        <dbReference type="EMBL" id="KAK3305498.1"/>
    </source>
</evidence>
<dbReference type="GO" id="GO:0008270">
    <property type="term" value="F:zinc ion binding"/>
    <property type="evidence" value="ECO:0007669"/>
    <property type="project" value="InterPro"/>
</dbReference>
<keyword evidence="1" id="KW-0539">Nucleus</keyword>
<sequence length="681" mass="73667">MVYCGKPSKGCQMCRTRRIKCDETKPTCNQCAKARRQCPGYKDEFDLVLRIENLAAKRRALKITTSRRNAKGSKKSKSTPPPSASSSSSSPSSSDSLTATPTTPGGATKNTITITTSSAPSPSSSSPSSASSSKKVLSTHQRRHSQQAAPFLAPTPIHIPPEELAPCHFVANFVISSREEGRSGFLDYLMPLMQQTGDKREMHLEHAFNACALASLGNRTSFLSPGLGGAGRGGGGGAGGGEGLKSCLGKAFVEYSKALRATQAALADPERWKSDGVLAAVLLLGMFENITATKLGNLAWGSHIEGAIQIVKARGRSQLKSKIGLQLWVSVRTQLIILTLSSGTAPVMGAEWWIQDAVMEPTAAELQRLGLKAGELRAEITRVIASAARTPENIRLVQDLMHRAQALDEEVAAWMRSVPPTWKPKTLCWQHHELGVPGGGNDYSEAEVFPGRVDLYHDFPIAGIWNQARTTRLILMSVAVRCAAWVCSPVDYRTTPTYAAATRICVDTIADILASVPFHLGWHTKTRELFPEDGPAAAFACGDEYGLKGLAGYFLTWPLACVMTQDYTTDAQRAYTRGRLKYIAEALGIKYAHIISQLQVRVPSLLIRSDGLLARPYPMAQNFEKLLSSARAVTPLSPVPGTNAFTQLEGMQQEQLHQNQRRPPGSSGEAAQPAMTEWVSV</sequence>
<dbReference type="CDD" id="cd00067">
    <property type="entry name" value="GAL4"/>
    <property type="match status" value="1"/>
</dbReference>
<dbReference type="SMART" id="SM00066">
    <property type="entry name" value="GAL4"/>
    <property type="match status" value="1"/>
</dbReference>
<dbReference type="InterPro" id="IPR001138">
    <property type="entry name" value="Zn2Cys6_DnaBD"/>
</dbReference>
<dbReference type="GO" id="GO:0000981">
    <property type="term" value="F:DNA-binding transcription factor activity, RNA polymerase II-specific"/>
    <property type="evidence" value="ECO:0007669"/>
    <property type="project" value="InterPro"/>
</dbReference>